<keyword evidence="1" id="KW-0472">Membrane</keyword>
<evidence type="ECO:0000256" key="1">
    <source>
        <dbReference type="SAM" id="Phobius"/>
    </source>
</evidence>
<evidence type="ECO:0000313" key="3">
    <source>
        <dbReference type="Proteomes" id="UP000596661"/>
    </source>
</evidence>
<organism evidence="2 3">
    <name type="scientific">Cannabis sativa</name>
    <name type="common">Hemp</name>
    <name type="synonym">Marijuana</name>
    <dbReference type="NCBI Taxonomy" id="3483"/>
    <lineage>
        <taxon>Eukaryota</taxon>
        <taxon>Viridiplantae</taxon>
        <taxon>Streptophyta</taxon>
        <taxon>Embryophyta</taxon>
        <taxon>Tracheophyta</taxon>
        <taxon>Spermatophyta</taxon>
        <taxon>Magnoliopsida</taxon>
        <taxon>eudicotyledons</taxon>
        <taxon>Gunneridae</taxon>
        <taxon>Pentapetalae</taxon>
        <taxon>rosids</taxon>
        <taxon>fabids</taxon>
        <taxon>Rosales</taxon>
        <taxon>Cannabaceae</taxon>
        <taxon>Cannabis</taxon>
    </lineage>
</organism>
<evidence type="ECO:0000313" key="2">
    <source>
        <dbReference type="EnsemblPlants" id="cds.evm.model.06.493"/>
    </source>
</evidence>
<dbReference type="Gramene" id="evm.model.06.493">
    <property type="protein sequence ID" value="cds.evm.model.06.493"/>
    <property type="gene ID" value="evm.TU.06.493"/>
</dbReference>
<protein>
    <submittedName>
        <fullName evidence="2">Uncharacterized protein</fullName>
    </submittedName>
</protein>
<dbReference type="EMBL" id="UZAU01000565">
    <property type="status" value="NOT_ANNOTATED_CDS"/>
    <property type="molecule type" value="Genomic_DNA"/>
</dbReference>
<dbReference type="Proteomes" id="UP000596661">
    <property type="component" value="Chromosome 6"/>
</dbReference>
<feature type="transmembrane region" description="Helical" evidence="1">
    <location>
        <begin position="65"/>
        <end position="84"/>
    </location>
</feature>
<keyword evidence="3" id="KW-1185">Reference proteome</keyword>
<keyword evidence="1" id="KW-0812">Transmembrane</keyword>
<name>A0A803PYL4_CANSA</name>
<proteinExistence type="predicted"/>
<accession>A0A803PYL4</accession>
<feature type="transmembrane region" description="Helical" evidence="1">
    <location>
        <begin position="104"/>
        <end position="125"/>
    </location>
</feature>
<reference evidence="2" key="2">
    <citation type="submission" date="2021-03" db="UniProtKB">
        <authorList>
            <consortium name="EnsemblPlants"/>
        </authorList>
    </citation>
    <scope>IDENTIFICATION</scope>
</reference>
<sequence>MQQTPVEHPGFITMALSMVSSSILGPLSPGFLHHSVIPSSLGHSNIRDLLLQEQVGLDCLGKQEAFGVGFGIVALFWYFLLPSVRPTLVLGHPLNYGLYLVLVYYYDYDIVLYPILGLDLYLVVFREP</sequence>
<dbReference type="AlphaFoldDB" id="A0A803PYL4"/>
<reference evidence="2" key="1">
    <citation type="submission" date="2018-11" db="EMBL/GenBank/DDBJ databases">
        <authorList>
            <person name="Grassa J C."/>
        </authorList>
    </citation>
    <scope>NUCLEOTIDE SEQUENCE [LARGE SCALE GENOMIC DNA]</scope>
</reference>
<dbReference type="EnsemblPlants" id="evm.model.06.493">
    <property type="protein sequence ID" value="cds.evm.model.06.493"/>
    <property type="gene ID" value="evm.TU.06.493"/>
</dbReference>
<keyword evidence="1" id="KW-1133">Transmembrane helix</keyword>